<feature type="region of interest" description="Disordered" evidence="1">
    <location>
        <begin position="1"/>
        <end position="31"/>
    </location>
</feature>
<protein>
    <submittedName>
        <fullName evidence="2">Uncharacterized protein</fullName>
    </submittedName>
</protein>
<accession>A0ABZ0CNC8</accession>
<organism evidence="2 3">
    <name type="scientific">Piscinibacter gummiphilus</name>
    <dbReference type="NCBI Taxonomy" id="946333"/>
    <lineage>
        <taxon>Bacteria</taxon>
        <taxon>Pseudomonadati</taxon>
        <taxon>Pseudomonadota</taxon>
        <taxon>Betaproteobacteria</taxon>
        <taxon>Burkholderiales</taxon>
        <taxon>Sphaerotilaceae</taxon>
        <taxon>Piscinibacter</taxon>
    </lineage>
</organism>
<dbReference type="EMBL" id="CP136336">
    <property type="protein sequence ID" value="WOB06470.1"/>
    <property type="molecule type" value="Genomic_DNA"/>
</dbReference>
<dbReference type="RefSeq" id="WP_316698925.1">
    <property type="nucleotide sequence ID" value="NZ_CP136336.1"/>
</dbReference>
<evidence type="ECO:0000313" key="3">
    <source>
        <dbReference type="Proteomes" id="UP001303946"/>
    </source>
</evidence>
<feature type="compositionally biased region" description="Polar residues" evidence="1">
    <location>
        <begin position="1"/>
        <end position="12"/>
    </location>
</feature>
<evidence type="ECO:0000313" key="2">
    <source>
        <dbReference type="EMBL" id="WOB06470.1"/>
    </source>
</evidence>
<reference evidence="2 3" key="1">
    <citation type="submission" date="2023-10" db="EMBL/GenBank/DDBJ databases">
        <title>Bacteria for the degradation of biodegradable plastic PBAT(Polybutylene adipate terephthalate).</title>
        <authorList>
            <person name="Weon H.-Y."/>
            <person name="Yeon J."/>
        </authorList>
    </citation>
    <scope>NUCLEOTIDE SEQUENCE [LARGE SCALE GENOMIC DNA]</scope>
    <source>
        <strain evidence="2 3">SBD 7-3</strain>
    </source>
</reference>
<proteinExistence type="predicted"/>
<gene>
    <name evidence="2" type="ORF">RXV79_16230</name>
</gene>
<evidence type="ECO:0000256" key="1">
    <source>
        <dbReference type="SAM" id="MobiDB-lite"/>
    </source>
</evidence>
<keyword evidence="3" id="KW-1185">Reference proteome</keyword>
<sequence>MSKQSNTSQVTTLDDGKKPESAASKAAVGAVAKVDGKNHDADLSGKRKLITIFKDATEGGSDAVFLSINGYAFQIPRGKPFNVPAEVVSVLRDAKTEHMVMGQHGVEVTEVPRYNFSVEDVPEAEAVAA</sequence>
<feature type="compositionally biased region" description="Low complexity" evidence="1">
    <location>
        <begin position="21"/>
        <end position="31"/>
    </location>
</feature>
<dbReference type="Proteomes" id="UP001303946">
    <property type="component" value="Chromosome"/>
</dbReference>
<name>A0ABZ0CNC8_9BURK</name>